<dbReference type="InterPro" id="IPR013546">
    <property type="entry name" value="PII_UdlTrfase/GS_AdlTrfase"/>
</dbReference>
<dbReference type="Pfam" id="PF01842">
    <property type="entry name" value="ACT"/>
    <property type="match status" value="1"/>
</dbReference>
<dbReference type="CDD" id="cd05401">
    <property type="entry name" value="NT_GlnE_GlnD_like"/>
    <property type="match status" value="1"/>
</dbReference>
<dbReference type="SUPFAM" id="SSF55021">
    <property type="entry name" value="ACT-like"/>
    <property type="match status" value="2"/>
</dbReference>
<feature type="domain" description="HD" evidence="9">
    <location>
        <begin position="464"/>
        <end position="586"/>
    </location>
</feature>
<evidence type="ECO:0000256" key="2">
    <source>
        <dbReference type="ARBA" id="ARBA00022695"/>
    </source>
</evidence>
<dbReference type="PANTHER" id="PTHR47320">
    <property type="entry name" value="BIFUNCTIONAL URIDYLYLTRANSFERASE/URIDYLYL-REMOVING ENZYME"/>
    <property type="match status" value="1"/>
</dbReference>
<evidence type="ECO:0000259" key="9">
    <source>
        <dbReference type="PROSITE" id="PS51831"/>
    </source>
</evidence>
<comment type="similarity">
    <text evidence="7">Belongs to the GlnD family.</text>
</comment>
<dbReference type="InterPro" id="IPR006674">
    <property type="entry name" value="HD_domain"/>
</dbReference>
<evidence type="ECO:0000256" key="3">
    <source>
        <dbReference type="ARBA" id="ARBA00022737"/>
    </source>
</evidence>
<dbReference type="EC" id="3.1.4.-" evidence="7"/>
<feature type="domain" description="ACT" evidence="8">
    <location>
        <begin position="825"/>
        <end position="899"/>
    </location>
</feature>
<dbReference type="PROSITE" id="PS51671">
    <property type="entry name" value="ACT"/>
    <property type="match status" value="2"/>
</dbReference>
<keyword evidence="2 7" id="KW-0548">Nucleotidyltransferase</keyword>
<comment type="domain">
    <text evidence="7">Has four distinct domains: an N-terminal nucleotidyltransferase (NT) domain responsible for UTase activity, a central HD domain that encodes UR activity, and two C-terminal ACT domains that seem to have a role in glutamine sensing.</text>
</comment>
<protein>
    <recommendedName>
        <fullName evidence="7">Bifunctional uridylyltransferase/uridylyl-removing enzyme</fullName>
        <shortName evidence="7">UTase/UR</shortName>
    </recommendedName>
    <alternativeName>
        <fullName evidence="7">Bifunctional [protein-PII] modification enzyme</fullName>
    </alternativeName>
    <alternativeName>
        <fullName evidence="7">Bifunctional nitrogen sensor protein</fullName>
    </alternativeName>
    <domain>
        <recommendedName>
            <fullName evidence="7">[Protein-PII] uridylyltransferase</fullName>
            <shortName evidence="7">PII uridylyltransferase</shortName>
            <shortName evidence="7">UTase</shortName>
            <ecNumber evidence="7">2.7.7.59</ecNumber>
        </recommendedName>
    </domain>
    <domain>
        <recommendedName>
            <fullName evidence="7">[Protein-PII]-UMP uridylyl-removing enzyme</fullName>
            <shortName evidence="7">UR</shortName>
            <ecNumber evidence="7">3.1.4.-</ecNumber>
        </recommendedName>
    </domain>
</protein>
<gene>
    <name evidence="7" type="primary">glnD</name>
    <name evidence="10" type="ORF">QB898_12090</name>
</gene>
<dbReference type="EMBL" id="JARVII010000036">
    <property type="protein sequence ID" value="MDG9700440.1"/>
    <property type="molecule type" value="Genomic_DNA"/>
</dbReference>
<dbReference type="SUPFAM" id="SSF81301">
    <property type="entry name" value="Nucleotidyltransferase"/>
    <property type="match status" value="1"/>
</dbReference>
<accession>A0AAW6RJJ3</accession>
<dbReference type="NCBIfam" id="NF002837">
    <property type="entry name" value="PRK03059.1"/>
    <property type="match status" value="1"/>
</dbReference>
<evidence type="ECO:0000313" key="10">
    <source>
        <dbReference type="EMBL" id="MDG9700440.1"/>
    </source>
</evidence>
<dbReference type="CDD" id="cd00077">
    <property type="entry name" value="HDc"/>
    <property type="match status" value="1"/>
</dbReference>
<dbReference type="EC" id="2.7.7.59" evidence="7"/>
<dbReference type="InterPro" id="IPR045865">
    <property type="entry name" value="ACT-like_dom_sf"/>
</dbReference>
<dbReference type="CDD" id="cd04899">
    <property type="entry name" value="ACT_ACR-UUR-like_2"/>
    <property type="match status" value="1"/>
</dbReference>
<dbReference type="GO" id="GO:0008773">
    <property type="term" value="F:[protein-PII] uridylyltransferase activity"/>
    <property type="evidence" value="ECO:0007669"/>
    <property type="project" value="UniProtKB-UniRule"/>
</dbReference>
<dbReference type="SMART" id="SM00471">
    <property type="entry name" value="HDc"/>
    <property type="match status" value="1"/>
</dbReference>
<evidence type="ECO:0000256" key="4">
    <source>
        <dbReference type="ARBA" id="ARBA00022801"/>
    </source>
</evidence>
<evidence type="ECO:0000259" key="8">
    <source>
        <dbReference type="PROSITE" id="PS51671"/>
    </source>
</evidence>
<organism evidence="10 11">
    <name type="scientific">Ottowia cancrivicina</name>
    <dbReference type="NCBI Taxonomy" id="3040346"/>
    <lineage>
        <taxon>Bacteria</taxon>
        <taxon>Pseudomonadati</taxon>
        <taxon>Pseudomonadota</taxon>
        <taxon>Betaproteobacteria</taxon>
        <taxon>Burkholderiales</taxon>
        <taxon>Comamonadaceae</taxon>
        <taxon>Ottowia</taxon>
    </lineage>
</organism>
<keyword evidence="5 7" id="KW-0460">Magnesium</keyword>
<comment type="caution">
    <text evidence="7">Lacks conserved residue(s) required for the propagation of feature annotation.</text>
</comment>
<comment type="cofactor">
    <cofactor evidence="7">
        <name>Mg(2+)</name>
        <dbReference type="ChEBI" id="CHEBI:18420"/>
    </cofactor>
</comment>
<dbReference type="Pfam" id="PF01966">
    <property type="entry name" value="HD"/>
    <property type="match status" value="1"/>
</dbReference>
<dbReference type="Proteomes" id="UP001237156">
    <property type="component" value="Unassembled WGS sequence"/>
</dbReference>
<keyword evidence="6 7" id="KW-0511">Multifunctional enzyme</keyword>
<evidence type="ECO:0000256" key="5">
    <source>
        <dbReference type="ARBA" id="ARBA00022842"/>
    </source>
</evidence>
<keyword evidence="3" id="KW-0677">Repeat</keyword>
<keyword evidence="1 7" id="KW-0808">Transferase</keyword>
<comment type="catalytic activity">
    <reaction evidence="7">
        <text>[protein-PII]-uridylyl-L-tyrosine + H2O = [protein-PII]-L-tyrosine + UMP + H(+)</text>
        <dbReference type="Rhea" id="RHEA:48600"/>
        <dbReference type="Rhea" id="RHEA-COMP:12147"/>
        <dbReference type="Rhea" id="RHEA-COMP:12148"/>
        <dbReference type="ChEBI" id="CHEBI:15377"/>
        <dbReference type="ChEBI" id="CHEBI:15378"/>
        <dbReference type="ChEBI" id="CHEBI:46858"/>
        <dbReference type="ChEBI" id="CHEBI:57865"/>
        <dbReference type="ChEBI" id="CHEBI:90602"/>
    </reaction>
</comment>
<dbReference type="CDD" id="cd04900">
    <property type="entry name" value="ACT_UUR-like_1"/>
    <property type="match status" value="1"/>
</dbReference>
<dbReference type="InterPro" id="IPR010043">
    <property type="entry name" value="UTase/UR"/>
</dbReference>
<sequence length="899" mass="98644">MSAPAAKTRPPADPSADTLAALRARYRSQRQALLDDMQACALPAAPASRLPRAMAALARLADETLAALWQRAGLPGALAAVGGYGRSELFPFSDVDVLVLLPDEAGPSASLDAAVSAFVAACWDVGLEVSHSVRTVAQCLEAARQDITACTAWLEARRVAGDAALLARFEAAFAAQLDPLAFLAAKQLEQRQRHARQQDTPYALEPDCKESPGGLRDLHTIRWVARAAGFGRSWADLARSVATAREARQLARNERLLWLIRARLHLLAGRHEDRLVFERQAAVAAAFGYENRFDARGRLAQRASEQLMRRYYWCAKAVVQLSEILLQVMAQRLRAARETPPPARRINAWFSETDGALDINRDDLYQRHPRAILQTFWLYQSRPEVQSLGARTLRALYNARAAMDGRFRADPANHALFMRMLKAPAGQTHALRLMNRTSVLGRYLWVFRRIVGQMQHDLFHVYTVDQHTLMVLGNMRRFFMPEFAHEYPLCSQLAQGWQRPWVLYVAALFHDIAKGRGGDHCELGAREVRRFCRQMGIRGDDAALAEFLVREHLGMSQVAQKQDVSDPAVIARFAARVQTQRRLAGLYLLTVADIRGTSPKVWNGWKDRLLQDLYHATARHLGGHAASASALAASRQRQALALLPAGGHAAARSLWATLDGSYFTRHSAGEIAWHAQSLLHEGSGAAEGRPVIAARGAPGGEGLQVLVHAPDQPDLFARLCGWFHRAGLSIHDARIHTSRSGWALDTFQISSAHPLAGEADAGEADEQKAATAALIARVQTGLAAALASRAALPAVRLGRQSARVRSFPLTPHVEWQSDDSGQRWRLSVTASDRAGLLYGISRVLAAHGISVELARISTLGERAEDTFLLHSPDLAHASVQMQVEQELIAALQGSPPAKA</sequence>
<keyword evidence="11" id="KW-1185">Reference proteome</keyword>
<evidence type="ECO:0000256" key="1">
    <source>
        <dbReference type="ARBA" id="ARBA00022679"/>
    </source>
</evidence>
<dbReference type="HAMAP" id="MF_00277">
    <property type="entry name" value="PII_uridylyl_transf"/>
    <property type="match status" value="1"/>
</dbReference>
<dbReference type="NCBIfam" id="TIGR01693">
    <property type="entry name" value="UTase_glnD"/>
    <property type="match status" value="1"/>
</dbReference>
<feature type="domain" description="ACT" evidence="8">
    <location>
        <begin position="704"/>
        <end position="799"/>
    </location>
</feature>
<reference evidence="10 11" key="1">
    <citation type="submission" date="2023-04" db="EMBL/GenBank/DDBJ databases">
        <title>Ottowia paracancer sp. nov., isolated from human stomach.</title>
        <authorList>
            <person name="Song Y."/>
        </authorList>
    </citation>
    <scope>NUCLEOTIDE SEQUENCE [LARGE SCALE GENOMIC DNA]</scope>
    <source>
        <strain evidence="10 11">10c7w1</strain>
    </source>
</reference>
<evidence type="ECO:0000256" key="6">
    <source>
        <dbReference type="ARBA" id="ARBA00023268"/>
    </source>
</evidence>
<dbReference type="PANTHER" id="PTHR47320:SF1">
    <property type="entry name" value="BIFUNCTIONAL URIDYLYLTRANSFERASE_URIDYLYL-REMOVING ENZYME"/>
    <property type="match status" value="1"/>
</dbReference>
<dbReference type="Gene3D" id="1.10.3210.10">
    <property type="entry name" value="Hypothetical protein af1432"/>
    <property type="match status" value="1"/>
</dbReference>
<dbReference type="PIRSF" id="PIRSF006288">
    <property type="entry name" value="PII_uridyltransf"/>
    <property type="match status" value="1"/>
</dbReference>
<dbReference type="AlphaFoldDB" id="A0AAW6RJJ3"/>
<comment type="function">
    <text evidence="7">Modifies, by uridylylation and deuridylylation, the PII regulatory proteins (GlnB and homologs), in response to the nitrogen status of the cell that GlnD senses through the glutamine level. Under low glutamine levels, catalyzes the conversion of the PII proteins and UTP to PII-UMP and PPi, while under higher glutamine levels, GlnD hydrolyzes PII-UMP to PII and UMP (deuridylylation). Thus, controls uridylylation state and activity of the PII proteins, and plays an important role in the regulation of nitrogen metabolism.</text>
</comment>
<dbReference type="GO" id="GO:0006808">
    <property type="term" value="P:regulation of nitrogen utilization"/>
    <property type="evidence" value="ECO:0007669"/>
    <property type="project" value="UniProtKB-UniRule"/>
</dbReference>
<dbReference type="InterPro" id="IPR002912">
    <property type="entry name" value="ACT_dom"/>
</dbReference>
<dbReference type="SUPFAM" id="SSF81593">
    <property type="entry name" value="Nucleotidyltransferase substrate binding subunit/domain"/>
    <property type="match status" value="1"/>
</dbReference>
<dbReference type="GO" id="GO:0008081">
    <property type="term" value="F:phosphoric diester hydrolase activity"/>
    <property type="evidence" value="ECO:0007669"/>
    <property type="project" value="UniProtKB-UniRule"/>
</dbReference>
<evidence type="ECO:0000313" key="11">
    <source>
        <dbReference type="Proteomes" id="UP001237156"/>
    </source>
</evidence>
<proteinExistence type="inferred from homology"/>
<dbReference type="PROSITE" id="PS51831">
    <property type="entry name" value="HD"/>
    <property type="match status" value="1"/>
</dbReference>
<dbReference type="InterPro" id="IPR003607">
    <property type="entry name" value="HD/PDEase_dom"/>
</dbReference>
<comment type="catalytic activity">
    <reaction evidence="7">
        <text>[protein-PII]-L-tyrosine + UTP = [protein-PII]-uridylyl-L-tyrosine + diphosphate</text>
        <dbReference type="Rhea" id="RHEA:13673"/>
        <dbReference type="Rhea" id="RHEA-COMP:12147"/>
        <dbReference type="Rhea" id="RHEA-COMP:12148"/>
        <dbReference type="ChEBI" id="CHEBI:33019"/>
        <dbReference type="ChEBI" id="CHEBI:46398"/>
        <dbReference type="ChEBI" id="CHEBI:46858"/>
        <dbReference type="ChEBI" id="CHEBI:90602"/>
        <dbReference type="EC" id="2.7.7.59"/>
    </reaction>
</comment>
<dbReference type="InterPro" id="IPR043519">
    <property type="entry name" value="NT_sf"/>
</dbReference>
<evidence type="ECO:0000256" key="7">
    <source>
        <dbReference type="HAMAP-Rule" id="MF_00277"/>
    </source>
</evidence>
<feature type="region of interest" description="Uridylyltransferase" evidence="7">
    <location>
        <begin position="1"/>
        <end position="345"/>
    </location>
</feature>
<comment type="caution">
    <text evidence="10">The sequence shown here is derived from an EMBL/GenBank/DDBJ whole genome shotgun (WGS) entry which is preliminary data.</text>
</comment>
<dbReference type="SUPFAM" id="SSF109604">
    <property type="entry name" value="HD-domain/PDEase-like"/>
    <property type="match status" value="1"/>
</dbReference>
<keyword evidence="4 7" id="KW-0378">Hydrolase</keyword>
<dbReference type="RefSeq" id="WP_279525161.1">
    <property type="nucleotide sequence ID" value="NZ_JARVII010000036.1"/>
</dbReference>
<comment type="activity regulation">
    <text evidence="7">Uridylyltransferase (UTase) activity is inhibited by glutamine, while glutamine activates uridylyl-removing (UR) activity.</text>
</comment>
<name>A0AAW6RJJ3_9BURK</name>
<dbReference type="Gene3D" id="3.30.70.260">
    <property type="match status" value="1"/>
</dbReference>
<dbReference type="Pfam" id="PF08335">
    <property type="entry name" value="GlnD_UR_UTase"/>
    <property type="match status" value="1"/>
</dbReference>